<reference evidence="1 2" key="1">
    <citation type="submission" date="2018-07" db="EMBL/GenBank/DDBJ databases">
        <title>Genomic Encyclopedia of Type Strains, Phase IV (KMG-IV): sequencing the most valuable type-strain genomes for metagenomic binning, comparative biology and taxonomic classification.</title>
        <authorList>
            <person name="Goeker M."/>
        </authorList>
    </citation>
    <scope>NUCLEOTIDE SEQUENCE [LARGE SCALE GENOMIC DNA]</scope>
    <source>
        <strain evidence="1 2">DSM 21410</strain>
    </source>
</reference>
<dbReference type="RefSeq" id="WP_037359126.1">
    <property type="nucleotide sequence ID" value="NZ_BHZF01000005.1"/>
</dbReference>
<organism evidence="1 2">
    <name type="scientific">Schleiferia thermophila</name>
    <dbReference type="NCBI Taxonomy" id="884107"/>
    <lineage>
        <taxon>Bacteria</taxon>
        <taxon>Pseudomonadati</taxon>
        <taxon>Bacteroidota</taxon>
        <taxon>Flavobacteriia</taxon>
        <taxon>Flavobacteriales</taxon>
        <taxon>Schleiferiaceae</taxon>
        <taxon>Schleiferia</taxon>
    </lineage>
</organism>
<keyword evidence="2" id="KW-1185">Reference proteome</keyword>
<evidence type="ECO:0000313" key="2">
    <source>
        <dbReference type="Proteomes" id="UP000253517"/>
    </source>
</evidence>
<gene>
    <name evidence="1" type="ORF">DES35_104189</name>
</gene>
<accession>A0A369A1W8</accession>
<protein>
    <submittedName>
        <fullName evidence="1">Uncharacterized protein</fullName>
    </submittedName>
</protein>
<sequence length="140" mass="16375">MPKSIPSNDRPLISFDWAVQRMLRQKSDFSIPEGFFSVMLDMDISIEEILDPQTNKDFARQKISVVGIHQGDAIALSPDLMLWYGCTYPGELYPEIVLIHVAWFDDRIRSPKDEWMYYLKQEKLREKVTVKGLHSVNERL</sequence>
<dbReference type="AlphaFoldDB" id="A0A369A1W8"/>
<dbReference type="EMBL" id="QPJS01000004">
    <property type="protein sequence ID" value="RCX02428.1"/>
    <property type="molecule type" value="Genomic_DNA"/>
</dbReference>
<evidence type="ECO:0000313" key="1">
    <source>
        <dbReference type="EMBL" id="RCX02428.1"/>
    </source>
</evidence>
<dbReference type="Proteomes" id="UP000253517">
    <property type="component" value="Unassembled WGS sequence"/>
</dbReference>
<proteinExistence type="predicted"/>
<name>A0A369A1W8_9FLAO</name>
<comment type="caution">
    <text evidence="1">The sequence shown here is derived from an EMBL/GenBank/DDBJ whole genome shotgun (WGS) entry which is preliminary data.</text>
</comment>